<reference evidence="11 12" key="1">
    <citation type="journal article" date="2016" name="Sci. Rep.">
        <title>Penicillium arizonense, a new, genome sequenced fungal species, reveals a high chemical diversity in secreted metabolites.</title>
        <authorList>
            <person name="Grijseels S."/>
            <person name="Nielsen J.C."/>
            <person name="Randelovic M."/>
            <person name="Nielsen J."/>
            <person name="Nielsen K.F."/>
            <person name="Workman M."/>
            <person name="Frisvad J.C."/>
        </authorList>
    </citation>
    <scope>NUCLEOTIDE SEQUENCE [LARGE SCALE GENOMIC DNA]</scope>
    <source>
        <strain evidence="11 12">CBS 141311</strain>
    </source>
</reference>
<dbReference type="Pfam" id="PF07005">
    <property type="entry name" value="SBD_N"/>
    <property type="match status" value="1"/>
</dbReference>
<dbReference type="InterPro" id="IPR010737">
    <property type="entry name" value="4-carb_acid_sugar_kinase_N"/>
</dbReference>
<dbReference type="SUPFAM" id="SSF48179">
    <property type="entry name" value="6-phosphogluconate dehydrogenase C-terminal domain-like"/>
    <property type="match status" value="2"/>
</dbReference>
<dbReference type="InterPro" id="IPR006115">
    <property type="entry name" value="6PGDH_NADP-bd"/>
</dbReference>
<evidence type="ECO:0000313" key="11">
    <source>
        <dbReference type="EMBL" id="OGE55856.1"/>
    </source>
</evidence>
<evidence type="ECO:0000256" key="2">
    <source>
        <dbReference type="ARBA" id="ARBA00022679"/>
    </source>
</evidence>
<sequence>MASKQRVAFIGLGAMGMGMALHLLDDGFAVTGFDVNPMALEKLLAMGGAAASSPRECVQGASVVICMVANSAQTDDAFFADTTGAVFGLTQNAIVILCSTVAPGFPVGILDRIHQVFQRADIQLLDCPVSGGTIRAARGTLTILSSGPTDVLNTAQPILKSMSENLYEIDGGLGAANKVKLVNQHLAGIHIAVSAEAMGLAATLGVNTKELYETVLKGPACSWMFENRVTHMLSNDWTPHSAISIFVKDMRIVTSEGLLQDFPLYIASATERLYQYAARMGYEKDDDASLVRIFLAETPSLVSEATHYQSPDTARASELICQLLETVHTLAAVEALALGKKLGISTNTLTSIISNAAGASESFKNVASKILAGDLLSGNTITQTRNKLKEVMTLAQTHNYPLQLTATTFQLLQQAVTYGLGGEGQAALFKLWTTSNLSVEPLHITEYDPVPLSELFSKLPKLEHNVENLLCSIQDHLRAEQDFKLVVLDDDPTGTQTCHDINVLTMWDVDLLASEFRSESGGFFILTNSRALPPNEARTLVSEILRNVSRAADMTGKKFEVVLRGDSTLRGHFLEEVESLIDTIGSPDAWILAPFFGPGVRYTIDDIQYVGDRDTLVPAAKTPFAKDRTFGYRSSNLREWVREKAGSRFSSKDIVSVTLEDIRLGGISAIEQKLLLVPKGGILIVNAVQTEDMLMFSLALLEVRRKHKLRFAYRTGASFVSSRLAIPEKPVLLPRQIPTFKPVRRTGGLIIAGSYVPKSTKQVQSLIQRSGGNLTTLTVEVPALLIELQEYPDIPTMLRHSPVLQDIVACASGDLQDGKDVLVMTSRDLVTLDSVNSWGSQASEKITNMDINNLAANALVHIVRHLSVCPRYLLAKGGVTSSDAATAGIAIKRARVLGQAAPGVPVWWCQKEEDFKSQDQGGRKVKWTDLPLIIFPGNVGDEDSLADVVEQWTLR</sequence>
<dbReference type="InterPro" id="IPR031475">
    <property type="entry name" value="NBD_C"/>
</dbReference>
<feature type="domain" description="3-hydroxyisobutyrate dehydrogenase-like NAD-binding" evidence="9">
    <location>
        <begin position="319"/>
        <end position="431"/>
    </location>
</feature>
<dbReference type="GO" id="GO:0005524">
    <property type="term" value="F:ATP binding"/>
    <property type="evidence" value="ECO:0007669"/>
    <property type="project" value="UniProtKB-KW"/>
</dbReference>
<proteinExistence type="inferred from homology"/>
<comment type="similarity">
    <text evidence="1">Belongs to the four-carbon acid sugar kinase family.</text>
</comment>
<gene>
    <name evidence="11" type="ORF">PENARI_c003G12255</name>
</gene>
<dbReference type="InterPro" id="IPR008927">
    <property type="entry name" value="6-PGluconate_DH-like_C_sf"/>
</dbReference>
<evidence type="ECO:0000256" key="3">
    <source>
        <dbReference type="ARBA" id="ARBA00022741"/>
    </source>
</evidence>
<feature type="domain" description="Four-carbon acid sugar kinase N-terminal" evidence="8">
    <location>
        <begin position="485"/>
        <end position="722"/>
    </location>
</feature>
<dbReference type="GO" id="GO:0016491">
    <property type="term" value="F:oxidoreductase activity"/>
    <property type="evidence" value="ECO:0007669"/>
    <property type="project" value="InterPro"/>
</dbReference>
<dbReference type="SUPFAM" id="SSF51735">
    <property type="entry name" value="NAD(P)-binding Rossmann-fold domains"/>
    <property type="match status" value="1"/>
</dbReference>
<protein>
    <submittedName>
        <fullName evidence="11">Uncharacterized protein</fullName>
    </submittedName>
</protein>
<evidence type="ECO:0000256" key="1">
    <source>
        <dbReference type="ARBA" id="ARBA00005715"/>
    </source>
</evidence>
<dbReference type="PANTHER" id="PTHR43060">
    <property type="entry name" value="3-HYDROXYISOBUTYRATE DEHYDROGENASE-LIKE 1, MITOCHONDRIAL-RELATED"/>
    <property type="match status" value="1"/>
</dbReference>
<feature type="domain" description="3-hydroxyisobutyrate dehydrogenase-like NAD-binding" evidence="9">
    <location>
        <begin position="174"/>
        <end position="293"/>
    </location>
</feature>
<evidence type="ECO:0000256" key="6">
    <source>
        <dbReference type="ARBA" id="ARBA00023277"/>
    </source>
</evidence>
<evidence type="ECO:0000259" key="7">
    <source>
        <dbReference type="Pfam" id="PF03446"/>
    </source>
</evidence>
<dbReference type="RefSeq" id="XP_022491285.1">
    <property type="nucleotide sequence ID" value="XM_022628847.1"/>
</dbReference>
<feature type="domain" description="6-phosphogluconate dehydrogenase NADP-binding" evidence="7">
    <location>
        <begin position="6"/>
        <end position="167"/>
    </location>
</feature>
<dbReference type="OrthoDB" id="48988at2759"/>
<organism evidence="11 12">
    <name type="scientific">Penicillium arizonense</name>
    <dbReference type="NCBI Taxonomy" id="1835702"/>
    <lineage>
        <taxon>Eukaryota</taxon>
        <taxon>Fungi</taxon>
        <taxon>Dikarya</taxon>
        <taxon>Ascomycota</taxon>
        <taxon>Pezizomycotina</taxon>
        <taxon>Eurotiomycetes</taxon>
        <taxon>Eurotiomycetidae</taxon>
        <taxon>Eurotiales</taxon>
        <taxon>Aspergillaceae</taxon>
        <taxon>Penicillium</taxon>
    </lineage>
</organism>
<dbReference type="GeneID" id="34573581"/>
<keyword evidence="3" id="KW-0547">Nucleotide-binding</keyword>
<accession>A0A1F5LRX5</accession>
<dbReference type="Gene3D" id="3.40.980.20">
    <property type="entry name" value="Four-carbon acid sugar kinase, nucleotide binding domain"/>
    <property type="match status" value="1"/>
</dbReference>
<dbReference type="InterPro" id="IPR037051">
    <property type="entry name" value="4-carb_acid_sugar_kinase_N_sf"/>
</dbReference>
<dbReference type="STRING" id="1835702.A0A1F5LRX5"/>
<evidence type="ECO:0000259" key="10">
    <source>
        <dbReference type="Pfam" id="PF17042"/>
    </source>
</evidence>
<dbReference type="Pfam" id="PF14833">
    <property type="entry name" value="NAD_binding_11"/>
    <property type="match status" value="2"/>
</dbReference>
<dbReference type="GO" id="GO:0016301">
    <property type="term" value="F:kinase activity"/>
    <property type="evidence" value="ECO:0007669"/>
    <property type="project" value="UniProtKB-KW"/>
</dbReference>
<dbReference type="AlphaFoldDB" id="A0A1F5LRX5"/>
<dbReference type="InterPro" id="IPR002204">
    <property type="entry name" value="3-OH-isobutyrate_DH-rel_CS"/>
</dbReference>
<dbReference type="GO" id="GO:0051287">
    <property type="term" value="F:NAD binding"/>
    <property type="evidence" value="ECO:0007669"/>
    <property type="project" value="InterPro"/>
</dbReference>
<dbReference type="EMBL" id="LXJU01000003">
    <property type="protein sequence ID" value="OGE55856.1"/>
    <property type="molecule type" value="Genomic_DNA"/>
</dbReference>
<keyword evidence="4" id="KW-0418">Kinase</keyword>
<evidence type="ECO:0000259" key="9">
    <source>
        <dbReference type="Pfam" id="PF14833"/>
    </source>
</evidence>
<keyword evidence="5" id="KW-0067">ATP-binding</keyword>
<dbReference type="PANTHER" id="PTHR43060:SF17">
    <property type="entry name" value="L-THREONATE DEHYDROGENASE"/>
    <property type="match status" value="1"/>
</dbReference>
<dbReference type="SUPFAM" id="SSF142764">
    <property type="entry name" value="YgbK-like"/>
    <property type="match status" value="1"/>
</dbReference>
<comment type="caution">
    <text evidence="11">The sequence shown here is derived from an EMBL/GenBank/DDBJ whole genome shotgun (WGS) entry which is preliminary data.</text>
</comment>
<keyword evidence="2" id="KW-0808">Transferase</keyword>
<dbReference type="InterPro" id="IPR036291">
    <property type="entry name" value="NAD(P)-bd_dom_sf"/>
</dbReference>
<dbReference type="GO" id="GO:0050661">
    <property type="term" value="F:NADP binding"/>
    <property type="evidence" value="ECO:0007669"/>
    <property type="project" value="InterPro"/>
</dbReference>
<dbReference type="InterPro" id="IPR029154">
    <property type="entry name" value="HIBADH-like_NADP-bd"/>
</dbReference>
<dbReference type="Gene3D" id="1.10.1040.10">
    <property type="entry name" value="N-(1-d-carboxylethyl)-l-norvaline Dehydrogenase, domain 2"/>
    <property type="match status" value="2"/>
</dbReference>
<evidence type="ECO:0000259" key="8">
    <source>
        <dbReference type="Pfam" id="PF07005"/>
    </source>
</evidence>
<dbReference type="Pfam" id="PF03446">
    <property type="entry name" value="NAD_binding_2"/>
    <property type="match status" value="1"/>
</dbReference>
<evidence type="ECO:0000313" key="12">
    <source>
        <dbReference type="Proteomes" id="UP000177622"/>
    </source>
</evidence>
<dbReference type="PROSITE" id="PS00895">
    <property type="entry name" value="3_HYDROXYISOBUT_DH"/>
    <property type="match status" value="1"/>
</dbReference>
<evidence type="ECO:0000256" key="4">
    <source>
        <dbReference type="ARBA" id="ARBA00022777"/>
    </source>
</evidence>
<keyword evidence="6" id="KW-0119">Carbohydrate metabolism</keyword>
<dbReference type="InterPro" id="IPR013328">
    <property type="entry name" value="6PGD_dom2"/>
</dbReference>
<dbReference type="Gene3D" id="3.40.50.10840">
    <property type="entry name" value="Putative sugar-binding, N-terminal domain"/>
    <property type="match status" value="1"/>
</dbReference>
<dbReference type="Pfam" id="PF17042">
    <property type="entry name" value="NBD_C"/>
    <property type="match status" value="1"/>
</dbReference>
<dbReference type="Proteomes" id="UP000177622">
    <property type="component" value="Unassembled WGS sequence"/>
</dbReference>
<dbReference type="InterPro" id="IPR042213">
    <property type="entry name" value="NBD_C_sf"/>
</dbReference>
<dbReference type="Gene3D" id="3.40.50.720">
    <property type="entry name" value="NAD(P)-binding Rossmann-like Domain"/>
    <property type="match status" value="1"/>
</dbReference>
<keyword evidence="12" id="KW-1185">Reference proteome</keyword>
<feature type="domain" description="Four-carbon acid sugar kinase nucleotide binding" evidence="10">
    <location>
        <begin position="749"/>
        <end position="945"/>
    </location>
</feature>
<evidence type="ECO:0000256" key="5">
    <source>
        <dbReference type="ARBA" id="ARBA00022840"/>
    </source>
</evidence>
<name>A0A1F5LRX5_PENAI</name>